<evidence type="ECO:0000313" key="3">
    <source>
        <dbReference type="Ensembl" id="ENSXCOP00000005966.1"/>
    </source>
</evidence>
<dbReference type="SUPFAM" id="SSF49764">
    <property type="entry name" value="HSP20-like chaperones"/>
    <property type="match status" value="1"/>
</dbReference>
<keyword evidence="4" id="KW-1185">Reference proteome</keyword>
<dbReference type="InterPro" id="IPR002068">
    <property type="entry name" value="A-crystallin/Hsp20_dom"/>
</dbReference>
<proteinExistence type="predicted"/>
<evidence type="ECO:0000256" key="1">
    <source>
        <dbReference type="SAM" id="MobiDB-lite"/>
    </source>
</evidence>
<dbReference type="InterPro" id="IPR008978">
    <property type="entry name" value="HSP20-like_chaperone"/>
</dbReference>
<reference evidence="3" key="1">
    <citation type="submission" date="2025-08" db="UniProtKB">
        <authorList>
            <consortium name="Ensembl"/>
        </authorList>
    </citation>
    <scope>IDENTIFICATION</scope>
</reference>
<feature type="region of interest" description="Disordered" evidence="1">
    <location>
        <begin position="184"/>
        <end position="204"/>
    </location>
</feature>
<organism evidence="3 4">
    <name type="scientific">Xiphophorus couchianus</name>
    <name type="common">Monterrey platyfish</name>
    <dbReference type="NCBI Taxonomy" id="32473"/>
    <lineage>
        <taxon>Eukaryota</taxon>
        <taxon>Metazoa</taxon>
        <taxon>Chordata</taxon>
        <taxon>Craniata</taxon>
        <taxon>Vertebrata</taxon>
        <taxon>Euteleostomi</taxon>
        <taxon>Actinopterygii</taxon>
        <taxon>Neopterygii</taxon>
        <taxon>Teleostei</taxon>
        <taxon>Neoteleostei</taxon>
        <taxon>Acanthomorphata</taxon>
        <taxon>Ovalentaria</taxon>
        <taxon>Atherinomorphae</taxon>
        <taxon>Cyprinodontiformes</taxon>
        <taxon>Poeciliidae</taxon>
        <taxon>Poeciliinae</taxon>
        <taxon>Xiphophorus</taxon>
    </lineage>
</organism>
<dbReference type="Pfam" id="PF00011">
    <property type="entry name" value="HSP20"/>
    <property type="match status" value="1"/>
</dbReference>
<accession>A0A3B5L879</accession>
<dbReference type="PANTHER" id="PTHR46907">
    <property type="entry name" value="HEAT SHOCK PROTEIN BETA-7-RELATED"/>
    <property type="match status" value="1"/>
</dbReference>
<reference evidence="3" key="2">
    <citation type="submission" date="2025-09" db="UniProtKB">
        <authorList>
            <consortium name="Ensembl"/>
        </authorList>
    </citation>
    <scope>IDENTIFICATION</scope>
</reference>
<protein>
    <recommendedName>
        <fullName evidence="2">SHSP domain-containing protein</fullName>
    </recommendedName>
</protein>
<dbReference type="STRING" id="32473.ENSXCOP00000005966"/>
<feature type="region of interest" description="Disordered" evidence="1">
    <location>
        <begin position="1"/>
        <end position="38"/>
    </location>
</feature>
<feature type="compositionally biased region" description="Low complexity" evidence="1">
    <location>
        <begin position="1"/>
        <end position="29"/>
    </location>
</feature>
<feature type="domain" description="SHSP" evidence="2">
    <location>
        <begin position="110"/>
        <end position="187"/>
    </location>
</feature>
<name>A0A3B5L879_9TELE</name>
<dbReference type="Ensembl" id="ENSXCOT00000006032.1">
    <property type="protein sequence ID" value="ENSXCOP00000005966.1"/>
    <property type="gene ID" value="ENSXCOG00000004629.1"/>
</dbReference>
<evidence type="ECO:0000259" key="2">
    <source>
        <dbReference type="Pfam" id="PF00011"/>
    </source>
</evidence>
<dbReference type="Proteomes" id="UP000261380">
    <property type="component" value="Unplaced"/>
</dbReference>
<dbReference type="GeneTree" id="ENSGT00940000167797"/>
<dbReference type="PANTHER" id="PTHR46907:SF1">
    <property type="entry name" value="HEAT SHOCK PROTEIN FAMILY B (SMALL) MEMBER 7"/>
    <property type="match status" value="1"/>
</dbReference>
<dbReference type="AlphaFoldDB" id="A0A3B5L879"/>
<evidence type="ECO:0000313" key="4">
    <source>
        <dbReference type="Proteomes" id="UP000261380"/>
    </source>
</evidence>
<sequence length="204" mass="21864">MASLTTSSQRSSSSYHSSSRYSTSSSYRSDGSPNGSSDSLDALFEPFMHSANCSSLFRLEEGSAGPDSPPSFSRSSFGNPGLRKPCFVSTPPVGGTVTNWKGNGVRCLCDSYCMAADLSQFEPHDIVVMAYNHHVVIHAQKVLDDGSISNTFTHKSLFPEDMDPLSVRGTLSPEGTLWVTVRRTTEASGPEPLGGPTYSSEAHL</sequence>
<dbReference type="Gene3D" id="2.60.40.790">
    <property type="match status" value="1"/>
</dbReference>